<sequence length="152" mass="17944">MSEQADAYYKYLVLAGFRNGPVLFWISVFGHCWIATFPLIVFFLTLDRILTIKYPGGYSRVRLLYTIVPLDIAFLLFNFFSFYSALPVPRHTQCWTHGCLMETKLEFYLYWRTGCAFVNCITGFVFFFLMWKRQHSTFAVPPQQIALWPTEM</sequence>
<proteinExistence type="predicted"/>
<dbReference type="AlphaFoldDB" id="A0A915DKQ2"/>
<dbReference type="WBParaSite" id="jg20387">
    <property type="protein sequence ID" value="jg20387"/>
    <property type="gene ID" value="jg20387"/>
</dbReference>
<dbReference type="Proteomes" id="UP000887574">
    <property type="component" value="Unplaced"/>
</dbReference>
<evidence type="ECO:0000256" key="1">
    <source>
        <dbReference type="SAM" id="Phobius"/>
    </source>
</evidence>
<name>A0A915DKQ2_9BILA</name>
<organism evidence="2 3">
    <name type="scientific">Ditylenchus dipsaci</name>
    <dbReference type="NCBI Taxonomy" id="166011"/>
    <lineage>
        <taxon>Eukaryota</taxon>
        <taxon>Metazoa</taxon>
        <taxon>Ecdysozoa</taxon>
        <taxon>Nematoda</taxon>
        <taxon>Chromadorea</taxon>
        <taxon>Rhabditida</taxon>
        <taxon>Tylenchina</taxon>
        <taxon>Tylenchomorpha</taxon>
        <taxon>Sphaerularioidea</taxon>
        <taxon>Anguinidae</taxon>
        <taxon>Anguininae</taxon>
        <taxon>Ditylenchus</taxon>
    </lineage>
</organism>
<reference evidence="3" key="1">
    <citation type="submission" date="2022-11" db="UniProtKB">
        <authorList>
            <consortium name="WormBaseParasite"/>
        </authorList>
    </citation>
    <scope>IDENTIFICATION</scope>
</reference>
<evidence type="ECO:0000313" key="2">
    <source>
        <dbReference type="Proteomes" id="UP000887574"/>
    </source>
</evidence>
<keyword evidence="1" id="KW-0472">Membrane</keyword>
<accession>A0A915DKQ2</accession>
<keyword evidence="1" id="KW-1133">Transmembrane helix</keyword>
<keyword evidence="2" id="KW-1185">Reference proteome</keyword>
<feature type="transmembrane region" description="Helical" evidence="1">
    <location>
        <begin position="63"/>
        <end position="83"/>
    </location>
</feature>
<feature type="transmembrane region" description="Helical" evidence="1">
    <location>
        <begin position="109"/>
        <end position="131"/>
    </location>
</feature>
<feature type="transmembrane region" description="Helical" evidence="1">
    <location>
        <begin position="22"/>
        <end position="43"/>
    </location>
</feature>
<keyword evidence="1" id="KW-0812">Transmembrane</keyword>
<protein>
    <submittedName>
        <fullName evidence="3">Uncharacterized protein</fullName>
    </submittedName>
</protein>
<evidence type="ECO:0000313" key="3">
    <source>
        <dbReference type="WBParaSite" id="jg20387"/>
    </source>
</evidence>